<accession>A0AA48GT02</accession>
<dbReference type="EMBL" id="AP027080">
    <property type="protein sequence ID" value="BDU71191.1"/>
    <property type="molecule type" value="Genomic_DNA"/>
</dbReference>
<dbReference type="AlphaFoldDB" id="A0AA48GT02"/>
<evidence type="ECO:0000313" key="3">
    <source>
        <dbReference type="Proteomes" id="UP001238179"/>
    </source>
</evidence>
<dbReference type="SUPFAM" id="SSF69593">
    <property type="entry name" value="Glycerol-3-phosphate (1)-acyltransferase"/>
    <property type="match status" value="1"/>
</dbReference>
<name>A0AA48GT02_9BACT</name>
<evidence type="ECO:0000313" key="2">
    <source>
        <dbReference type="EMBL" id="BDU71191.1"/>
    </source>
</evidence>
<feature type="domain" description="DUF374" evidence="1">
    <location>
        <begin position="89"/>
        <end position="152"/>
    </location>
</feature>
<proteinExistence type="predicted"/>
<protein>
    <recommendedName>
        <fullName evidence="1">DUF374 domain-containing protein</fullName>
    </recommendedName>
</protein>
<evidence type="ECO:0000259" key="1">
    <source>
        <dbReference type="Pfam" id="PF04028"/>
    </source>
</evidence>
<dbReference type="KEGG" id="msil:METEAL_03650"/>
<dbReference type="Pfam" id="PF04028">
    <property type="entry name" value="DUF374"/>
    <property type="match status" value="1"/>
</dbReference>
<dbReference type="CDD" id="cd07983">
    <property type="entry name" value="LPLAT_DUF374-like"/>
    <property type="match status" value="1"/>
</dbReference>
<organism evidence="2 3">
    <name type="scientific">Mesoterricola silvestris</name>
    <dbReference type="NCBI Taxonomy" id="2927979"/>
    <lineage>
        <taxon>Bacteria</taxon>
        <taxon>Pseudomonadati</taxon>
        <taxon>Acidobacteriota</taxon>
        <taxon>Holophagae</taxon>
        <taxon>Holophagales</taxon>
        <taxon>Holophagaceae</taxon>
        <taxon>Mesoterricola</taxon>
    </lineage>
</organism>
<sequence>MSGVQIVERGRPVGGPLSVWLNFRLVPFVAAALVKTLAYTLRVAREGFEPVEDLVAADRRVILSFYHRRLVMMPQAYPFRRSAPDGEPRGVAILSSDSKDGERSAATWQWFGIHAVRGTAGDRGAQALVRMIRAVKDGWDLGITVDGPRGPRQEVKGGVLAVSRKTGAWIVPVCVAYQSAWQLGTWDAMLVPKPFSRVKVRYGTPYQVPPQGDEEPFRAALAEELDAMEAWAQKYIE</sequence>
<keyword evidence="3" id="KW-1185">Reference proteome</keyword>
<dbReference type="InterPro" id="IPR007172">
    <property type="entry name" value="DUF374"/>
</dbReference>
<reference evidence="3" key="1">
    <citation type="journal article" date="2023" name="Int. J. Syst. Evol. Microbiol.">
        <title>Mesoterricola silvestris gen. nov., sp. nov., Mesoterricola sediminis sp. nov., Geothrix oryzae sp. nov., Geothrix edaphica sp. nov., Geothrix rubra sp. nov., and Geothrix limicola sp. nov., six novel members of Acidobacteriota isolated from soils.</title>
        <authorList>
            <person name="Itoh H."/>
            <person name="Sugisawa Y."/>
            <person name="Mise K."/>
            <person name="Xu Z."/>
            <person name="Kuniyasu M."/>
            <person name="Ushijima N."/>
            <person name="Kawano K."/>
            <person name="Kobayashi E."/>
            <person name="Shiratori Y."/>
            <person name="Masuda Y."/>
            <person name="Senoo K."/>
        </authorList>
    </citation>
    <scope>NUCLEOTIDE SEQUENCE [LARGE SCALE GENOMIC DNA]</scope>
    <source>
        <strain evidence="3">W79</strain>
    </source>
</reference>
<dbReference type="Proteomes" id="UP001238179">
    <property type="component" value="Chromosome"/>
</dbReference>
<gene>
    <name evidence="2" type="ORF">METEAL_03650</name>
</gene>
<dbReference type="RefSeq" id="WP_316414076.1">
    <property type="nucleotide sequence ID" value="NZ_AP027080.1"/>
</dbReference>